<dbReference type="Proteomes" id="UP000243406">
    <property type="component" value="Unassembled WGS sequence"/>
</dbReference>
<proteinExistence type="inferred from homology"/>
<evidence type="ECO:0000313" key="11">
    <source>
        <dbReference type="Proteomes" id="UP000243406"/>
    </source>
</evidence>
<dbReference type="InterPro" id="IPR002036">
    <property type="entry name" value="YbeY"/>
</dbReference>
<comment type="similarity">
    <text evidence="1 9">Belongs to the endoribonuclease YbeY family.</text>
</comment>
<dbReference type="GO" id="GO:0006364">
    <property type="term" value="P:rRNA processing"/>
    <property type="evidence" value="ECO:0007669"/>
    <property type="project" value="UniProtKB-UniRule"/>
</dbReference>
<evidence type="ECO:0000256" key="4">
    <source>
        <dbReference type="ARBA" id="ARBA00022722"/>
    </source>
</evidence>
<evidence type="ECO:0000256" key="6">
    <source>
        <dbReference type="ARBA" id="ARBA00022759"/>
    </source>
</evidence>
<keyword evidence="7 9" id="KW-0378">Hydrolase</keyword>
<dbReference type="Pfam" id="PF02130">
    <property type="entry name" value="YbeY"/>
    <property type="match status" value="1"/>
</dbReference>
<sequence length="157" mass="18106">MLQLLFENDSNYIPANDLIKMLESVMLKSLELEGFTKEVEISLTFTTDELIKEINSKHRNMDKATDVLSFPMYEKQELSDINTSISNFPVALGDIVVSVERAFSQAEEYGHSFEREMAFLVCHSMFHLLGYDHMTKQEESLMMEKQNKVLEALGINR</sequence>
<dbReference type="EMBL" id="FUYN01000001">
    <property type="protein sequence ID" value="SKB27324.1"/>
    <property type="molecule type" value="Genomic_DNA"/>
</dbReference>
<reference evidence="11" key="1">
    <citation type="submission" date="2017-02" db="EMBL/GenBank/DDBJ databases">
        <authorList>
            <person name="Varghese N."/>
            <person name="Submissions S."/>
        </authorList>
    </citation>
    <scope>NUCLEOTIDE SEQUENCE [LARGE SCALE GENOMIC DNA]</scope>
    <source>
        <strain evidence="11">ATCC 35199</strain>
    </source>
</reference>
<dbReference type="AlphaFoldDB" id="A0A1T4ZX24"/>
<dbReference type="OrthoDB" id="9807740at2"/>
<dbReference type="EC" id="3.1.-.-" evidence="9"/>
<dbReference type="GO" id="GO:0005737">
    <property type="term" value="C:cytoplasm"/>
    <property type="evidence" value="ECO:0007669"/>
    <property type="project" value="UniProtKB-SubCell"/>
</dbReference>
<dbReference type="NCBIfam" id="TIGR00043">
    <property type="entry name" value="rRNA maturation RNase YbeY"/>
    <property type="match status" value="1"/>
</dbReference>
<keyword evidence="4 9" id="KW-0540">Nuclease</keyword>
<feature type="binding site" evidence="9">
    <location>
        <position position="123"/>
    </location>
    <ligand>
        <name>Zn(2+)</name>
        <dbReference type="ChEBI" id="CHEBI:29105"/>
        <note>catalytic</note>
    </ligand>
</feature>
<evidence type="ECO:0000256" key="3">
    <source>
        <dbReference type="ARBA" id="ARBA00022552"/>
    </source>
</evidence>
<keyword evidence="2 9" id="KW-0690">Ribosome biogenesis</keyword>
<feature type="binding site" evidence="9">
    <location>
        <position position="133"/>
    </location>
    <ligand>
        <name>Zn(2+)</name>
        <dbReference type="ChEBI" id="CHEBI:29105"/>
        <note>catalytic</note>
    </ligand>
</feature>
<keyword evidence="5 9" id="KW-0479">Metal-binding</keyword>
<evidence type="ECO:0000256" key="9">
    <source>
        <dbReference type="HAMAP-Rule" id="MF_00009"/>
    </source>
</evidence>
<evidence type="ECO:0000313" key="10">
    <source>
        <dbReference type="EMBL" id="SKB27324.1"/>
    </source>
</evidence>
<evidence type="ECO:0000256" key="5">
    <source>
        <dbReference type="ARBA" id="ARBA00022723"/>
    </source>
</evidence>
<comment type="subcellular location">
    <subcellularLocation>
        <location evidence="9">Cytoplasm</location>
    </subcellularLocation>
</comment>
<evidence type="ECO:0000256" key="7">
    <source>
        <dbReference type="ARBA" id="ARBA00022801"/>
    </source>
</evidence>
<feature type="binding site" evidence="9">
    <location>
        <position position="127"/>
    </location>
    <ligand>
        <name>Zn(2+)</name>
        <dbReference type="ChEBI" id="CHEBI:29105"/>
        <note>catalytic</note>
    </ligand>
</feature>
<dbReference type="HAMAP" id="MF_00009">
    <property type="entry name" value="Endoribonucl_YbeY"/>
    <property type="match status" value="1"/>
</dbReference>
<organism evidence="10 11">
    <name type="scientific">Acetoanaerobium noterae</name>
    <dbReference type="NCBI Taxonomy" id="745369"/>
    <lineage>
        <taxon>Bacteria</taxon>
        <taxon>Bacillati</taxon>
        <taxon>Bacillota</taxon>
        <taxon>Clostridia</taxon>
        <taxon>Peptostreptococcales</taxon>
        <taxon>Filifactoraceae</taxon>
        <taxon>Acetoanaerobium</taxon>
    </lineage>
</organism>
<dbReference type="GO" id="GO:0008270">
    <property type="term" value="F:zinc ion binding"/>
    <property type="evidence" value="ECO:0007669"/>
    <property type="project" value="UniProtKB-UniRule"/>
</dbReference>
<dbReference type="InterPro" id="IPR023091">
    <property type="entry name" value="MetalPrtase_cat_dom_sf_prd"/>
</dbReference>
<dbReference type="RefSeq" id="WP_079588482.1">
    <property type="nucleotide sequence ID" value="NZ_FUYN01000001.1"/>
</dbReference>
<keyword evidence="3 9" id="KW-0698">rRNA processing</keyword>
<comment type="cofactor">
    <cofactor evidence="9">
        <name>Zn(2+)</name>
        <dbReference type="ChEBI" id="CHEBI:29105"/>
    </cofactor>
    <text evidence="9">Binds 1 zinc ion.</text>
</comment>
<keyword evidence="6 9" id="KW-0255">Endonuclease</keyword>
<evidence type="ECO:0000256" key="1">
    <source>
        <dbReference type="ARBA" id="ARBA00010875"/>
    </source>
</evidence>
<protein>
    <recommendedName>
        <fullName evidence="9">Endoribonuclease YbeY</fullName>
        <ecNumber evidence="9">3.1.-.-</ecNumber>
    </recommendedName>
</protein>
<dbReference type="SUPFAM" id="SSF55486">
    <property type="entry name" value="Metalloproteases ('zincins'), catalytic domain"/>
    <property type="match status" value="1"/>
</dbReference>
<keyword evidence="11" id="KW-1185">Reference proteome</keyword>
<dbReference type="GO" id="GO:0004521">
    <property type="term" value="F:RNA endonuclease activity"/>
    <property type="evidence" value="ECO:0007669"/>
    <property type="project" value="UniProtKB-UniRule"/>
</dbReference>
<dbReference type="PANTHER" id="PTHR46986">
    <property type="entry name" value="ENDORIBONUCLEASE YBEY, CHLOROPLASTIC"/>
    <property type="match status" value="1"/>
</dbReference>
<dbReference type="PANTHER" id="PTHR46986:SF1">
    <property type="entry name" value="ENDORIBONUCLEASE YBEY, CHLOROPLASTIC"/>
    <property type="match status" value="1"/>
</dbReference>
<name>A0A1T4ZX24_9FIRM</name>
<keyword evidence="8 9" id="KW-0862">Zinc</keyword>
<comment type="function">
    <text evidence="9">Single strand-specific metallo-endoribonuclease involved in late-stage 70S ribosome quality control and in maturation of the 3' terminus of the 16S rRNA.</text>
</comment>
<keyword evidence="9" id="KW-0963">Cytoplasm</keyword>
<evidence type="ECO:0000256" key="8">
    <source>
        <dbReference type="ARBA" id="ARBA00022833"/>
    </source>
</evidence>
<accession>A0A1T4ZX24</accession>
<evidence type="ECO:0000256" key="2">
    <source>
        <dbReference type="ARBA" id="ARBA00022517"/>
    </source>
</evidence>
<gene>
    <name evidence="9" type="primary">ybeY</name>
    <name evidence="10" type="ORF">SAMN02745120_0501</name>
</gene>
<dbReference type="GO" id="GO:0004222">
    <property type="term" value="F:metalloendopeptidase activity"/>
    <property type="evidence" value="ECO:0007669"/>
    <property type="project" value="InterPro"/>
</dbReference>
<dbReference type="Gene3D" id="3.40.390.30">
    <property type="entry name" value="Metalloproteases ('zincins'), catalytic domain"/>
    <property type="match status" value="1"/>
</dbReference>